<proteinExistence type="predicted"/>
<dbReference type="GO" id="GO:0046872">
    <property type="term" value="F:metal ion binding"/>
    <property type="evidence" value="ECO:0007669"/>
    <property type="project" value="UniProtKB-KW"/>
</dbReference>
<feature type="region of interest" description="Disordered" evidence="3">
    <location>
        <begin position="1"/>
        <end position="21"/>
    </location>
</feature>
<gene>
    <name evidence="5" type="ORF">GKIL_2459</name>
</gene>
<dbReference type="eggNOG" id="ENOG502ZJP3">
    <property type="taxonomic scope" value="Bacteria"/>
</dbReference>
<dbReference type="HOGENOM" id="CLU_1093084_0_0_3"/>
<dbReference type="PATRIC" id="fig|1183438.3.peg.2416"/>
<accession>U5QLZ4</accession>
<feature type="domain" description="DDE Tnp4" evidence="4">
    <location>
        <begin position="104"/>
        <end position="233"/>
    </location>
</feature>
<dbReference type="Proteomes" id="UP000017396">
    <property type="component" value="Chromosome"/>
</dbReference>
<dbReference type="InterPro" id="IPR027806">
    <property type="entry name" value="HARBI1_dom"/>
</dbReference>
<dbReference type="AlphaFoldDB" id="U5QLZ4"/>
<evidence type="ECO:0000259" key="4">
    <source>
        <dbReference type="Pfam" id="PF13359"/>
    </source>
</evidence>
<evidence type="ECO:0000313" key="5">
    <source>
        <dbReference type="EMBL" id="AGY58705.1"/>
    </source>
</evidence>
<evidence type="ECO:0000313" key="6">
    <source>
        <dbReference type="Proteomes" id="UP000017396"/>
    </source>
</evidence>
<evidence type="ECO:0000256" key="3">
    <source>
        <dbReference type="SAM" id="MobiDB-lite"/>
    </source>
</evidence>
<dbReference type="STRING" id="1183438.GKIL_2459"/>
<dbReference type="EMBL" id="CP003587">
    <property type="protein sequence ID" value="AGY58705.1"/>
    <property type="molecule type" value="Genomic_DNA"/>
</dbReference>
<name>U5QLZ4_GLOK1</name>
<feature type="region of interest" description="Disordered" evidence="3">
    <location>
        <begin position="178"/>
        <end position="198"/>
    </location>
</feature>
<protein>
    <submittedName>
        <fullName evidence="5">Transposase</fullName>
    </submittedName>
</protein>
<comment type="cofactor">
    <cofactor evidence="1">
        <name>a divalent metal cation</name>
        <dbReference type="ChEBI" id="CHEBI:60240"/>
    </cofactor>
</comment>
<dbReference type="KEGG" id="glj:GKIL_2459"/>
<organism evidence="5 6">
    <name type="scientific">Gloeobacter kilaueensis (strain ATCC BAA-2537 / CCAP 1431/1 / ULC 316 / JS1)</name>
    <dbReference type="NCBI Taxonomy" id="1183438"/>
    <lineage>
        <taxon>Bacteria</taxon>
        <taxon>Bacillati</taxon>
        <taxon>Cyanobacteriota</taxon>
        <taxon>Cyanophyceae</taxon>
        <taxon>Gloeobacterales</taxon>
        <taxon>Gloeobacteraceae</taxon>
        <taxon>Gloeobacter</taxon>
    </lineage>
</organism>
<evidence type="ECO:0000256" key="1">
    <source>
        <dbReference type="ARBA" id="ARBA00001968"/>
    </source>
</evidence>
<sequence>MSFDPLWSAPASVADRPNSPPKTSCCLPCSTRGSTPHPGGRPHLLSHRSKLGSTRIDRLSYRPQSRATAGAIRTLSAAFASKRSNERTTGSGRCRCDRSANRTAQKKQRHYYSGKQKCHTLKAQLVVEPKSRRILSTVCSRGRLHDLRVFKNSRTRFAPWVKCLADKGYQGLRKVHANSQTPSKKPLRGQLSVEQKRGNRAVARQRIVVEHVNRRLKVFRILAGPYRNRRRRFGLRLSLLAGIYNYELSLSALA</sequence>
<keyword evidence="2" id="KW-0479">Metal-binding</keyword>
<reference evidence="5 6" key="1">
    <citation type="journal article" date="2013" name="PLoS ONE">
        <title>Cultivation and Complete Genome Sequencing of Gloeobacter kilaueensis sp. nov., from a Lava Cave in Kilauea Caldera, Hawai'i.</title>
        <authorList>
            <person name="Saw J.H."/>
            <person name="Schatz M."/>
            <person name="Brown M.V."/>
            <person name="Kunkel D.D."/>
            <person name="Foster J.S."/>
            <person name="Shick H."/>
            <person name="Christensen S."/>
            <person name="Hou S."/>
            <person name="Wan X."/>
            <person name="Donachie S.P."/>
        </authorList>
    </citation>
    <scope>NUCLEOTIDE SEQUENCE [LARGE SCALE GENOMIC DNA]</scope>
    <source>
        <strain evidence="6">JS</strain>
    </source>
</reference>
<dbReference type="Pfam" id="PF13359">
    <property type="entry name" value="DDE_Tnp_4"/>
    <property type="match status" value="1"/>
</dbReference>
<evidence type="ECO:0000256" key="2">
    <source>
        <dbReference type="ARBA" id="ARBA00022723"/>
    </source>
</evidence>
<keyword evidence="6" id="KW-1185">Reference proteome</keyword>